<evidence type="ECO:0000313" key="2">
    <source>
        <dbReference type="EMBL" id="RFA38307.1"/>
    </source>
</evidence>
<sequence>MRRERRFSNVHVHKIKVSNSLNGKPLGVIRDLSSKGIGLVGKQPFASGACYAMRLHIADNDGHTEHVDVKMICRWIKKNPSRPVYQAGFELDQPSQEFVDFVEDILARGRTAAKRR</sequence>
<feature type="domain" description="PilZ" evidence="1">
    <location>
        <begin position="2"/>
        <end position="97"/>
    </location>
</feature>
<dbReference type="EMBL" id="NFZW01000004">
    <property type="protein sequence ID" value="RFA38307.1"/>
    <property type="molecule type" value="Genomic_DNA"/>
</dbReference>
<dbReference type="GO" id="GO:0035438">
    <property type="term" value="F:cyclic-di-GMP binding"/>
    <property type="evidence" value="ECO:0007669"/>
    <property type="project" value="InterPro"/>
</dbReference>
<evidence type="ECO:0000313" key="3">
    <source>
        <dbReference type="Proteomes" id="UP000256763"/>
    </source>
</evidence>
<dbReference type="AlphaFoldDB" id="A0A3E0X1F6"/>
<proteinExistence type="predicted"/>
<name>A0A3E0X1F6_9GAMM</name>
<dbReference type="Pfam" id="PF07238">
    <property type="entry name" value="PilZ"/>
    <property type="match status" value="1"/>
</dbReference>
<dbReference type="Gene3D" id="2.40.10.220">
    <property type="entry name" value="predicted glycosyltransferase like domains"/>
    <property type="match status" value="1"/>
</dbReference>
<gene>
    <name evidence="2" type="ORF">CAL65_05640</name>
</gene>
<comment type="caution">
    <text evidence="2">The sequence shown here is derived from an EMBL/GenBank/DDBJ whole genome shotgun (WGS) entry which is preliminary data.</text>
</comment>
<organism evidence="2 3">
    <name type="scientific">Alkalilimnicola ehrlichii</name>
    <dbReference type="NCBI Taxonomy" id="351052"/>
    <lineage>
        <taxon>Bacteria</taxon>
        <taxon>Pseudomonadati</taxon>
        <taxon>Pseudomonadota</taxon>
        <taxon>Gammaproteobacteria</taxon>
        <taxon>Chromatiales</taxon>
        <taxon>Ectothiorhodospiraceae</taxon>
        <taxon>Alkalilimnicola</taxon>
    </lineage>
</organism>
<dbReference type="OrthoDB" id="5702796at2"/>
<dbReference type="RefSeq" id="WP_116301165.1">
    <property type="nucleotide sequence ID" value="NZ_NFZV01000003.1"/>
</dbReference>
<accession>A0A3E0X1F6</accession>
<keyword evidence="3" id="KW-1185">Reference proteome</keyword>
<reference evidence="3" key="1">
    <citation type="submission" date="2017-05" db="EMBL/GenBank/DDBJ databases">
        <authorList>
            <person name="Sharma S."/>
            <person name="Sidhu C."/>
            <person name="Pinnaka A.K."/>
        </authorList>
    </citation>
    <scope>NUCLEOTIDE SEQUENCE [LARGE SCALE GENOMIC DNA]</scope>
    <source>
        <strain evidence="3">AK93</strain>
    </source>
</reference>
<protein>
    <recommendedName>
        <fullName evidence="1">PilZ domain-containing protein</fullName>
    </recommendedName>
</protein>
<dbReference type="InterPro" id="IPR009875">
    <property type="entry name" value="PilZ_domain"/>
</dbReference>
<evidence type="ECO:0000259" key="1">
    <source>
        <dbReference type="Pfam" id="PF07238"/>
    </source>
</evidence>
<dbReference type="Proteomes" id="UP000256763">
    <property type="component" value="Unassembled WGS sequence"/>
</dbReference>